<organism evidence="1 2">
    <name type="scientific">Anatilimnocola aggregata</name>
    <dbReference type="NCBI Taxonomy" id="2528021"/>
    <lineage>
        <taxon>Bacteria</taxon>
        <taxon>Pseudomonadati</taxon>
        <taxon>Planctomycetota</taxon>
        <taxon>Planctomycetia</taxon>
        <taxon>Pirellulales</taxon>
        <taxon>Pirellulaceae</taxon>
        <taxon>Anatilimnocola</taxon>
    </lineage>
</organism>
<keyword evidence="2" id="KW-1185">Reference proteome</keyword>
<proteinExistence type="predicted"/>
<name>A0A517Y5B2_9BACT</name>
<reference evidence="1 2" key="1">
    <citation type="submission" date="2019-02" db="EMBL/GenBank/DDBJ databases">
        <title>Deep-cultivation of Planctomycetes and their phenomic and genomic characterization uncovers novel biology.</title>
        <authorList>
            <person name="Wiegand S."/>
            <person name="Jogler M."/>
            <person name="Boedeker C."/>
            <person name="Pinto D."/>
            <person name="Vollmers J."/>
            <person name="Rivas-Marin E."/>
            <person name="Kohn T."/>
            <person name="Peeters S.H."/>
            <person name="Heuer A."/>
            <person name="Rast P."/>
            <person name="Oberbeckmann S."/>
            <person name="Bunk B."/>
            <person name="Jeske O."/>
            <person name="Meyerdierks A."/>
            <person name="Storesund J.E."/>
            <person name="Kallscheuer N."/>
            <person name="Luecker S."/>
            <person name="Lage O.M."/>
            <person name="Pohl T."/>
            <person name="Merkel B.J."/>
            <person name="Hornburger P."/>
            <person name="Mueller R.-W."/>
            <person name="Bruemmer F."/>
            <person name="Labrenz M."/>
            <person name="Spormann A.M."/>
            <person name="Op den Camp H."/>
            <person name="Overmann J."/>
            <person name="Amann R."/>
            <person name="Jetten M.S.M."/>
            <person name="Mascher T."/>
            <person name="Medema M.H."/>
            <person name="Devos D.P."/>
            <person name="Kaster A.-K."/>
            <person name="Ovreas L."/>
            <person name="Rohde M."/>
            <person name="Galperin M.Y."/>
            <person name="Jogler C."/>
        </authorList>
    </citation>
    <scope>NUCLEOTIDE SEQUENCE [LARGE SCALE GENOMIC DNA]</scope>
    <source>
        <strain evidence="1 2">ETA_A8</strain>
    </source>
</reference>
<dbReference type="AlphaFoldDB" id="A0A517Y5B2"/>
<gene>
    <name evidence="1" type="ORF">ETAA8_04970</name>
</gene>
<dbReference type="EMBL" id="CP036274">
    <property type="protein sequence ID" value="QDU25429.1"/>
    <property type="molecule type" value="Genomic_DNA"/>
</dbReference>
<dbReference type="Proteomes" id="UP000315017">
    <property type="component" value="Chromosome"/>
</dbReference>
<protein>
    <submittedName>
        <fullName evidence="1">Uncharacterized protein</fullName>
    </submittedName>
</protein>
<sequence length="147" mass="16461">MGSSPYWYFEKYNPDIDEALQTLRQREFLAGRYNPVILFPDYPVTANSPAPGAGHDSIDAAREDAAEDGTRSILDMDHVAEEPEFCAVSPLPGEHLEELYGTAQPTRAMVENEMSFLEDVDRGLGVYIILYRNGEPDEICFAGYSFD</sequence>
<dbReference type="OrthoDB" id="290002at2"/>
<evidence type="ECO:0000313" key="1">
    <source>
        <dbReference type="EMBL" id="QDU25429.1"/>
    </source>
</evidence>
<accession>A0A517Y5B2</accession>
<dbReference type="RefSeq" id="WP_145084364.1">
    <property type="nucleotide sequence ID" value="NZ_CP036274.1"/>
</dbReference>
<dbReference type="KEGG" id="aagg:ETAA8_04970"/>
<evidence type="ECO:0000313" key="2">
    <source>
        <dbReference type="Proteomes" id="UP000315017"/>
    </source>
</evidence>